<dbReference type="InterPro" id="IPR010982">
    <property type="entry name" value="Lambda_DNA-bd_dom_sf"/>
</dbReference>
<reference evidence="5 6" key="1">
    <citation type="submission" date="2019-06" db="EMBL/GenBank/DDBJ databases">
        <title>Sequencing the genomes of 1000 actinobacteria strains.</title>
        <authorList>
            <person name="Klenk H.-P."/>
        </authorList>
    </citation>
    <scope>NUCLEOTIDE SEQUENCE [LARGE SCALE GENOMIC DNA]</scope>
    <source>
        <strain evidence="5 6">DSM 21947</strain>
    </source>
</reference>
<evidence type="ECO:0000313" key="6">
    <source>
        <dbReference type="Proteomes" id="UP000316560"/>
    </source>
</evidence>
<organism evidence="5 6">
    <name type="scientific">Rhodoglobus vestalii</name>
    <dbReference type="NCBI Taxonomy" id="193384"/>
    <lineage>
        <taxon>Bacteria</taxon>
        <taxon>Bacillati</taxon>
        <taxon>Actinomycetota</taxon>
        <taxon>Actinomycetes</taxon>
        <taxon>Micrococcales</taxon>
        <taxon>Microbacteriaceae</taxon>
        <taxon>Rhodoglobus</taxon>
    </lineage>
</organism>
<gene>
    <name evidence="5" type="ORF">FB472_1801</name>
</gene>
<evidence type="ECO:0000313" key="5">
    <source>
        <dbReference type="EMBL" id="TQO20183.1"/>
    </source>
</evidence>
<dbReference type="Pfam" id="PF13377">
    <property type="entry name" value="Peripla_BP_3"/>
    <property type="match status" value="1"/>
</dbReference>
<dbReference type="SUPFAM" id="SSF47413">
    <property type="entry name" value="lambda repressor-like DNA-binding domains"/>
    <property type="match status" value="1"/>
</dbReference>
<dbReference type="PROSITE" id="PS50932">
    <property type="entry name" value="HTH_LACI_2"/>
    <property type="match status" value="1"/>
</dbReference>
<keyword evidence="2" id="KW-0238">DNA-binding</keyword>
<dbReference type="GO" id="GO:0003700">
    <property type="term" value="F:DNA-binding transcription factor activity"/>
    <property type="evidence" value="ECO:0007669"/>
    <property type="project" value="TreeGrafter"/>
</dbReference>
<dbReference type="InterPro" id="IPR000843">
    <property type="entry name" value="HTH_LacI"/>
</dbReference>
<dbReference type="PROSITE" id="PS00356">
    <property type="entry name" value="HTH_LACI_1"/>
    <property type="match status" value="1"/>
</dbReference>
<dbReference type="AlphaFoldDB" id="A0A8H2PYY2"/>
<evidence type="ECO:0000256" key="3">
    <source>
        <dbReference type="ARBA" id="ARBA00023163"/>
    </source>
</evidence>
<dbReference type="InterPro" id="IPR046335">
    <property type="entry name" value="LacI/GalR-like_sensor"/>
</dbReference>
<dbReference type="CDD" id="cd06267">
    <property type="entry name" value="PBP1_LacI_sugar_binding-like"/>
    <property type="match status" value="1"/>
</dbReference>
<keyword evidence="3" id="KW-0804">Transcription</keyword>
<name>A0A8H2PYY2_9MICO</name>
<dbReference type="CDD" id="cd01392">
    <property type="entry name" value="HTH_LacI"/>
    <property type="match status" value="1"/>
</dbReference>
<accession>A0A8H2PYY2</accession>
<dbReference type="PANTHER" id="PTHR30146:SF155">
    <property type="entry name" value="ALANINE RACEMASE"/>
    <property type="match status" value="1"/>
</dbReference>
<dbReference type="Proteomes" id="UP000316560">
    <property type="component" value="Unassembled WGS sequence"/>
</dbReference>
<dbReference type="SUPFAM" id="SSF53822">
    <property type="entry name" value="Periplasmic binding protein-like I"/>
    <property type="match status" value="1"/>
</dbReference>
<dbReference type="Pfam" id="PF00356">
    <property type="entry name" value="LacI"/>
    <property type="match status" value="1"/>
</dbReference>
<dbReference type="Gene3D" id="1.10.260.40">
    <property type="entry name" value="lambda repressor-like DNA-binding domains"/>
    <property type="match status" value="1"/>
</dbReference>
<sequence>MEDYRRNMSTSPPSSLRRVTIADIASASGVSIGAVSFALNGRKGVSESTRERVMQVADELGWAPARAARSLAEAKTDTIGFVLARDPYMLGVETFYMRFIAGLESEFAERGYALLLQLAPNRDEELLTLKRWRNSRQVDGVILVDLAVDDRRVAQLSKPGALPAIAVGDPSVAGALSSVWTDDDASMRSAVDYLSSLGHRRIARVAGLTDLAHTTIRDAAFRDEMSARGLVPTILRTDYTAEESAAATRTALRSDTPPTAFIYDNDIMAVAGLREVGREGFSVPADVSIIGWDDSVLCDYTAPSLTALSHDIVAFGAHVGRRLFDVIAGAEAGAFKDSTPELIVRESTGPAPR</sequence>
<dbReference type="GO" id="GO:0000976">
    <property type="term" value="F:transcription cis-regulatory region binding"/>
    <property type="evidence" value="ECO:0007669"/>
    <property type="project" value="TreeGrafter"/>
</dbReference>
<dbReference type="EMBL" id="VFRA01000001">
    <property type="protein sequence ID" value="TQO20183.1"/>
    <property type="molecule type" value="Genomic_DNA"/>
</dbReference>
<protein>
    <submittedName>
        <fullName evidence="5">LacI family transcriptional regulator</fullName>
    </submittedName>
</protein>
<dbReference type="SMART" id="SM00354">
    <property type="entry name" value="HTH_LACI"/>
    <property type="match status" value="1"/>
</dbReference>
<dbReference type="Gene3D" id="3.40.50.2300">
    <property type="match status" value="2"/>
</dbReference>
<proteinExistence type="predicted"/>
<keyword evidence="6" id="KW-1185">Reference proteome</keyword>
<keyword evidence="1" id="KW-0805">Transcription regulation</keyword>
<dbReference type="PANTHER" id="PTHR30146">
    <property type="entry name" value="LACI-RELATED TRANSCRIPTIONAL REPRESSOR"/>
    <property type="match status" value="1"/>
</dbReference>
<evidence type="ECO:0000259" key="4">
    <source>
        <dbReference type="PROSITE" id="PS50932"/>
    </source>
</evidence>
<comment type="caution">
    <text evidence="5">The sequence shown here is derived from an EMBL/GenBank/DDBJ whole genome shotgun (WGS) entry which is preliminary data.</text>
</comment>
<dbReference type="InterPro" id="IPR028082">
    <property type="entry name" value="Peripla_BP_I"/>
</dbReference>
<evidence type="ECO:0000256" key="1">
    <source>
        <dbReference type="ARBA" id="ARBA00023015"/>
    </source>
</evidence>
<feature type="domain" description="HTH lacI-type" evidence="4">
    <location>
        <begin position="19"/>
        <end position="73"/>
    </location>
</feature>
<evidence type="ECO:0000256" key="2">
    <source>
        <dbReference type="ARBA" id="ARBA00023125"/>
    </source>
</evidence>